<dbReference type="KEGG" id="nsm:JO391_05660"/>
<name>A0A8G1EEV9_9RHOB</name>
<dbReference type="Gene3D" id="3.40.50.150">
    <property type="entry name" value="Vaccinia Virus protein VP39"/>
    <property type="match status" value="1"/>
</dbReference>
<sequence length="202" mass="22839">MVPEPAAHDPGRPVLTFPEEVAAEVRAAYSRARVILEYGAGGSTAMGAELKDRLVFTVESDPDWIARLDIWLTNHPAQADLRLHRADIGEVKRWGYPATNRAFRKWPDYALSVWDRPDFVQPDTILIDGRFRVACFLTALVRSTAPVTLIWDDYADRPHYHAVEQVLRPAATHGRMARFELVPMPLPPAALRLLAESYMDPR</sequence>
<reference evidence="1" key="1">
    <citation type="submission" date="2021-02" db="EMBL/GenBank/DDBJ databases">
        <title>Rhodobacter shimadae sp. nov., an aerobic anoxygenic phototrophic bacterium isolated from a hot spring.</title>
        <authorList>
            <person name="Muramatsu S."/>
            <person name="Haruta S."/>
            <person name="Hirose S."/>
            <person name="Hanada S."/>
        </authorList>
    </citation>
    <scope>NUCLEOTIDE SEQUENCE</scope>
    <source>
        <strain evidence="1">N10</strain>
    </source>
</reference>
<evidence type="ECO:0000313" key="1">
    <source>
        <dbReference type="EMBL" id="QYZ71861.1"/>
    </source>
</evidence>
<dbReference type="Proteomes" id="UP000826300">
    <property type="component" value="Chromosome"/>
</dbReference>
<protein>
    <submittedName>
        <fullName evidence="1">Uncharacterized protein</fullName>
    </submittedName>
</protein>
<accession>A0A8G1EEV9</accession>
<dbReference type="InterPro" id="IPR029063">
    <property type="entry name" value="SAM-dependent_MTases_sf"/>
</dbReference>
<organism evidence="1 2">
    <name type="scientific">Neotabrizicola shimadae</name>
    <dbReference type="NCBI Taxonomy" id="2807096"/>
    <lineage>
        <taxon>Bacteria</taxon>
        <taxon>Pseudomonadati</taxon>
        <taxon>Pseudomonadota</taxon>
        <taxon>Alphaproteobacteria</taxon>
        <taxon>Rhodobacterales</taxon>
        <taxon>Paracoccaceae</taxon>
        <taxon>Neotabrizicola</taxon>
    </lineage>
</organism>
<proteinExistence type="predicted"/>
<dbReference type="AlphaFoldDB" id="A0A8G1EEV9"/>
<keyword evidence="2" id="KW-1185">Reference proteome</keyword>
<dbReference type="EMBL" id="CP069370">
    <property type="protein sequence ID" value="QYZ71861.1"/>
    <property type="molecule type" value="Genomic_DNA"/>
</dbReference>
<gene>
    <name evidence="1" type="ORF">JO391_05660</name>
</gene>
<evidence type="ECO:0000313" key="2">
    <source>
        <dbReference type="Proteomes" id="UP000826300"/>
    </source>
</evidence>